<evidence type="ECO:0000313" key="7">
    <source>
        <dbReference type="EMBL" id="QYL19158.1"/>
    </source>
</evidence>
<keyword evidence="4" id="KW-0378">Hydrolase</keyword>
<evidence type="ECO:0000256" key="5">
    <source>
        <dbReference type="ARBA" id="ARBA00022825"/>
    </source>
</evidence>
<evidence type="ECO:0000256" key="6">
    <source>
        <dbReference type="RuleBase" id="RU003567"/>
    </source>
</evidence>
<dbReference type="PANTHER" id="PTHR10381">
    <property type="entry name" value="ATP-DEPENDENT CLP PROTEASE PROTEOLYTIC SUBUNIT"/>
    <property type="match status" value="1"/>
</dbReference>
<protein>
    <recommendedName>
        <fullName evidence="6">ATP-dependent Clp protease proteolytic subunit</fullName>
    </recommendedName>
</protein>
<evidence type="ECO:0000256" key="2">
    <source>
        <dbReference type="ARBA" id="ARBA00022490"/>
    </source>
</evidence>
<organism evidence="7 8">
    <name type="scientific">Mycolicibacterium pallens</name>
    <dbReference type="NCBI Taxonomy" id="370524"/>
    <lineage>
        <taxon>Bacteria</taxon>
        <taxon>Bacillati</taxon>
        <taxon>Actinomycetota</taxon>
        <taxon>Actinomycetes</taxon>
        <taxon>Mycobacteriales</taxon>
        <taxon>Mycobacteriaceae</taxon>
        <taxon>Mycolicibacterium</taxon>
    </lineage>
</organism>
<dbReference type="InterPro" id="IPR029045">
    <property type="entry name" value="ClpP/crotonase-like_dom_sf"/>
</dbReference>
<dbReference type="GO" id="GO:0006508">
    <property type="term" value="P:proteolysis"/>
    <property type="evidence" value="ECO:0007669"/>
    <property type="project" value="UniProtKB-KW"/>
</dbReference>
<evidence type="ECO:0000256" key="1">
    <source>
        <dbReference type="ARBA" id="ARBA00007039"/>
    </source>
</evidence>
<dbReference type="PRINTS" id="PR00127">
    <property type="entry name" value="CLPPROTEASEP"/>
</dbReference>
<dbReference type="InterPro" id="IPR023562">
    <property type="entry name" value="ClpP/TepA"/>
</dbReference>
<reference evidence="7 8" key="1">
    <citation type="submission" date="2021-07" db="EMBL/GenBank/DDBJ databases">
        <title>Whole genome sequencing of non-tuberculosis mycobacteria type-strains.</title>
        <authorList>
            <person name="Igarashi Y."/>
            <person name="Osugi A."/>
            <person name="Mitarai S."/>
        </authorList>
    </citation>
    <scope>NUCLEOTIDE SEQUENCE [LARGE SCALE GENOMIC DNA]</scope>
    <source>
        <strain evidence="7 8">JCM 16370</strain>
    </source>
</reference>
<evidence type="ECO:0000313" key="8">
    <source>
        <dbReference type="Proteomes" id="UP000825367"/>
    </source>
</evidence>
<dbReference type="Proteomes" id="UP000825367">
    <property type="component" value="Chromosome"/>
</dbReference>
<dbReference type="GO" id="GO:0008233">
    <property type="term" value="F:peptidase activity"/>
    <property type="evidence" value="ECO:0007669"/>
    <property type="project" value="UniProtKB-KW"/>
</dbReference>
<name>A0ABX8VQ16_9MYCO</name>
<gene>
    <name evidence="7" type="ORF">K0O64_12095</name>
</gene>
<evidence type="ECO:0000256" key="4">
    <source>
        <dbReference type="ARBA" id="ARBA00022801"/>
    </source>
</evidence>
<dbReference type="RefSeq" id="WP_096311240.1">
    <property type="nucleotide sequence ID" value="NZ_BAAAVX010000005.1"/>
</dbReference>
<comment type="similarity">
    <text evidence="1 6">Belongs to the peptidase S14 family.</text>
</comment>
<sequence length="197" mass="20795">MAELRIYDSIGLGGITAARFADQLEAMTAPTLDIRINSEGGSVFDGIAIHNAIKRHPANTTVYIDGLAGSAASFIAMAGDEIVINRYAKMMIHDASGIVVGRASDMGAMANVLDTLSQTIAQVYADRAGGTPDHWRQAMLTETWYSADAAVTAGLADRVESATTVHNNAVPTQLSRAVAVAAARRARNHRLTAELKG</sequence>
<proteinExistence type="inferred from homology"/>
<keyword evidence="2" id="KW-0963">Cytoplasm</keyword>
<keyword evidence="3 7" id="KW-0645">Protease</keyword>
<dbReference type="InterPro" id="IPR001907">
    <property type="entry name" value="ClpP"/>
</dbReference>
<dbReference type="PANTHER" id="PTHR10381:SF70">
    <property type="entry name" value="ATP-DEPENDENT CLP PROTEASE PROTEOLYTIC SUBUNIT"/>
    <property type="match status" value="1"/>
</dbReference>
<evidence type="ECO:0000256" key="3">
    <source>
        <dbReference type="ARBA" id="ARBA00022670"/>
    </source>
</evidence>
<accession>A0ABX8VQ16</accession>
<keyword evidence="8" id="KW-1185">Reference proteome</keyword>
<dbReference type="Pfam" id="PF00574">
    <property type="entry name" value="CLP_protease"/>
    <property type="match status" value="1"/>
</dbReference>
<dbReference type="Gene3D" id="3.90.226.10">
    <property type="entry name" value="2-enoyl-CoA Hydratase, Chain A, domain 1"/>
    <property type="match status" value="1"/>
</dbReference>
<dbReference type="NCBIfam" id="NF045542">
    <property type="entry name" value="Clp_rel_HeadMat"/>
    <property type="match status" value="1"/>
</dbReference>
<keyword evidence="5" id="KW-0720">Serine protease</keyword>
<dbReference type="EMBL" id="CP080333">
    <property type="protein sequence ID" value="QYL19158.1"/>
    <property type="molecule type" value="Genomic_DNA"/>
</dbReference>
<dbReference type="CDD" id="cd07016">
    <property type="entry name" value="S14_ClpP_1"/>
    <property type="match status" value="1"/>
</dbReference>
<dbReference type="SUPFAM" id="SSF52096">
    <property type="entry name" value="ClpP/crotonase"/>
    <property type="match status" value="1"/>
</dbReference>